<evidence type="ECO:0000313" key="2">
    <source>
        <dbReference type="EMBL" id="MDQ0323585.1"/>
    </source>
</evidence>
<dbReference type="InterPro" id="IPR048769">
    <property type="entry name" value="HepT-like_dom"/>
</dbReference>
<organism evidence="2 3">
    <name type="scientific">Pararhizobium capsulatum DSM 1112</name>
    <dbReference type="NCBI Taxonomy" id="1121113"/>
    <lineage>
        <taxon>Bacteria</taxon>
        <taxon>Pseudomonadati</taxon>
        <taxon>Pseudomonadota</taxon>
        <taxon>Alphaproteobacteria</taxon>
        <taxon>Hyphomicrobiales</taxon>
        <taxon>Rhizobiaceae</taxon>
        <taxon>Rhizobium/Agrobacterium group</taxon>
        <taxon>Pararhizobium</taxon>
    </lineage>
</organism>
<gene>
    <name evidence="2" type="ORF">QO002_005791</name>
</gene>
<proteinExistence type="predicted"/>
<dbReference type="Proteomes" id="UP001230207">
    <property type="component" value="Unassembled WGS sequence"/>
</dbReference>
<accession>A0ABU0C1Q4</accession>
<name>A0ABU0C1Q4_9HYPH</name>
<protein>
    <recommendedName>
        <fullName evidence="1">HepT-like domain-containing protein</fullName>
    </recommendedName>
</protein>
<evidence type="ECO:0000259" key="1">
    <source>
        <dbReference type="Pfam" id="PF20797"/>
    </source>
</evidence>
<comment type="caution">
    <text evidence="2">The sequence shown here is derived from an EMBL/GenBank/DDBJ whole genome shotgun (WGS) entry which is preliminary data.</text>
</comment>
<evidence type="ECO:0000313" key="3">
    <source>
        <dbReference type="Proteomes" id="UP001230207"/>
    </source>
</evidence>
<dbReference type="EMBL" id="JAUSVF010000003">
    <property type="protein sequence ID" value="MDQ0323585.1"/>
    <property type="molecule type" value="Genomic_DNA"/>
</dbReference>
<dbReference type="Pfam" id="PF20797">
    <property type="entry name" value="HepT-like_2"/>
    <property type="match status" value="1"/>
</dbReference>
<feature type="domain" description="HepT-like" evidence="1">
    <location>
        <begin position="47"/>
        <end position="105"/>
    </location>
</feature>
<reference evidence="2 3" key="1">
    <citation type="submission" date="2023-07" db="EMBL/GenBank/DDBJ databases">
        <title>Genomic Encyclopedia of Type Strains, Phase IV (KMG-IV): sequencing the most valuable type-strain genomes for metagenomic binning, comparative biology and taxonomic classification.</title>
        <authorList>
            <person name="Goeker M."/>
        </authorList>
    </citation>
    <scope>NUCLEOTIDE SEQUENCE [LARGE SCALE GENOMIC DNA]</scope>
    <source>
        <strain evidence="2 3">DSM 1112</strain>
    </source>
</reference>
<sequence>MTLFRHPAFARLSPKLERAKTELSELQKYSSSHYDEFLAGDWGATSAISLGVHNIYNGIEDILLSLARDVDDAVPGGATMHQDLLDQMVTEISGIRPAVLIRNSMNRSAS</sequence>
<keyword evidence="3" id="KW-1185">Reference proteome</keyword>